<dbReference type="GO" id="GO:0005737">
    <property type="term" value="C:cytoplasm"/>
    <property type="evidence" value="ECO:0007669"/>
    <property type="project" value="UniProtKB-SubCell"/>
</dbReference>
<dbReference type="NCBIfam" id="NF002527">
    <property type="entry name" value="PRK01966.1-3"/>
    <property type="match status" value="1"/>
</dbReference>
<dbReference type="PANTHER" id="PTHR23132">
    <property type="entry name" value="D-ALANINE--D-ALANINE LIGASE"/>
    <property type="match status" value="1"/>
</dbReference>
<evidence type="ECO:0000256" key="15">
    <source>
        <dbReference type="PROSITE-ProRule" id="PRU00409"/>
    </source>
</evidence>
<keyword evidence="18" id="KW-1185">Reference proteome</keyword>
<keyword evidence="12 14" id="KW-0961">Cell wall biogenesis/degradation</keyword>
<dbReference type="KEGG" id="hce:HCW_04750"/>
<dbReference type="InterPro" id="IPR000291">
    <property type="entry name" value="D-Ala_lig_Van_CS"/>
</dbReference>
<dbReference type="SUPFAM" id="SSF56059">
    <property type="entry name" value="Glutathione synthetase ATP-binding domain-like"/>
    <property type="match status" value="1"/>
</dbReference>
<dbReference type="Gene3D" id="3.30.470.20">
    <property type="entry name" value="ATP-grasp fold, B domain"/>
    <property type="match status" value="1"/>
</dbReference>
<dbReference type="InterPro" id="IPR005905">
    <property type="entry name" value="D_ala_D_ala"/>
</dbReference>
<protein>
    <recommendedName>
        <fullName evidence="5 14">D-alanine--D-alanine ligase</fullName>
        <ecNumber evidence="5 14">6.3.2.4</ecNumber>
    </recommendedName>
    <alternativeName>
        <fullName evidence="14">D-Ala-D-Ala ligase</fullName>
    </alternativeName>
    <alternativeName>
        <fullName evidence="14">D-alanylalanine synthetase</fullName>
    </alternativeName>
</protein>
<evidence type="ECO:0000259" key="16">
    <source>
        <dbReference type="PROSITE" id="PS50975"/>
    </source>
</evidence>
<keyword evidence="10 14" id="KW-0133">Cell shape</keyword>
<dbReference type="Gene3D" id="3.30.1490.20">
    <property type="entry name" value="ATP-grasp fold, A domain"/>
    <property type="match status" value="1"/>
</dbReference>
<comment type="cofactor">
    <cofactor evidence="2">
        <name>Mg(2+)</name>
        <dbReference type="ChEBI" id="CHEBI:18420"/>
    </cofactor>
</comment>
<dbReference type="HOGENOM" id="CLU_039268_0_2_7"/>
<dbReference type="Pfam" id="PF07478">
    <property type="entry name" value="Dala_Dala_lig_C"/>
    <property type="match status" value="1"/>
</dbReference>
<evidence type="ECO:0000256" key="1">
    <source>
        <dbReference type="ARBA" id="ARBA00001936"/>
    </source>
</evidence>
<dbReference type="STRING" id="182217.HCW_04750"/>
<dbReference type="Proteomes" id="UP000005010">
    <property type="component" value="Chromosome"/>
</dbReference>
<dbReference type="eggNOG" id="COG1181">
    <property type="taxonomic scope" value="Bacteria"/>
</dbReference>
<dbReference type="GO" id="GO:0046872">
    <property type="term" value="F:metal ion binding"/>
    <property type="evidence" value="ECO:0007669"/>
    <property type="project" value="InterPro"/>
</dbReference>
<keyword evidence="8 15" id="KW-0547">Nucleotide-binding</keyword>
<dbReference type="PROSITE" id="PS00844">
    <property type="entry name" value="DALA_DALA_LIGASE_2"/>
    <property type="match status" value="1"/>
</dbReference>
<dbReference type="InterPro" id="IPR011761">
    <property type="entry name" value="ATP-grasp"/>
</dbReference>
<dbReference type="Pfam" id="PF01820">
    <property type="entry name" value="Dala_Dala_lig_N"/>
    <property type="match status" value="1"/>
</dbReference>
<keyword evidence="11 14" id="KW-0573">Peptidoglycan synthesis</keyword>
<comment type="catalytic activity">
    <reaction evidence="13 14">
        <text>2 D-alanine + ATP = D-alanyl-D-alanine + ADP + phosphate + H(+)</text>
        <dbReference type="Rhea" id="RHEA:11224"/>
        <dbReference type="ChEBI" id="CHEBI:15378"/>
        <dbReference type="ChEBI" id="CHEBI:30616"/>
        <dbReference type="ChEBI" id="CHEBI:43474"/>
        <dbReference type="ChEBI" id="CHEBI:57416"/>
        <dbReference type="ChEBI" id="CHEBI:57822"/>
        <dbReference type="ChEBI" id="CHEBI:456216"/>
        <dbReference type="EC" id="6.3.2.4"/>
    </reaction>
</comment>
<dbReference type="GO" id="GO:0008360">
    <property type="term" value="P:regulation of cell shape"/>
    <property type="evidence" value="ECO:0007669"/>
    <property type="project" value="UniProtKB-KW"/>
</dbReference>
<comment type="cofactor">
    <cofactor evidence="1">
        <name>Mn(2+)</name>
        <dbReference type="ChEBI" id="CHEBI:29035"/>
    </cofactor>
</comment>
<evidence type="ECO:0000313" key="17">
    <source>
        <dbReference type="EMBL" id="AFI04217.1"/>
    </source>
</evidence>
<evidence type="ECO:0000256" key="2">
    <source>
        <dbReference type="ARBA" id="ARBA00001946"/>
    </source>
</evidence>
<dbReference type="HAMAP" id="MF_00047">
    <property type="entry name" value="Dala_Dala_lig"/>
    <property type="match status" value="1"/>
</dbReference>
<name>I0EMP8_HELC0</name>
<dbReference type="EMBL" id="CP003479">
    <property type="protein sequence ID" value="AFI04217.1"/>
    <property type="molecule type" value="Genomic_DNA"/>
</dbReference>
<keyword evidence="6 14" id="KW-0963">Cytoplasm</keyword>
<evidence type="ECO:0000256" key="13">
    <source>
        <dbReference type="ARBA" id="ARBA00047614"/>
    </source>
</evidence>
<reference evidence="18" key="1">
    <citation type="submission" date="2012-04" db="EMBL/GenBank/DDBJ databases">
        <title>Complete genome sequence of Helicobacter cetorum strain MIT 00-7128.</title>
        <authorList>
            <person name="Kersulyte D."/>
            <person name="Berg D.E."/>
        </authorList>
    </citation>
    <scope>NUCLEOTIDE SEQUENCE [LARGE SCALE GENOMIC DNA]</scope>
    <source>
        <strain evidence="18">MIT 00-7128</strain>
    </source>
</reference>
<dbReference type="InterPro" id="IPR016185">
    <property type="entry name" value="PreATP-grasp_dom_sf"/>
</dbReference>
<dbReference type="InterPro" id="IPR011127">
    <property type="entry name" value="Dala_Dala_lig_N"/>
</dbReference>
<organism evidence="17 18">
    <name type="scientific">Helicobacter cetorum (strain ATCC BAA-429 / MIT 00-7128)</name>
    <dbReference type="NCBI Taxonomy" id="182217"/>
    <lineage>
        <taxon>Bacteria</taxon>
        <taxon>Pseudomonadati</taxon>
        <taxon>Campylobacterota</taxon>
        <taxon>Epsilonproteobacteria</taxon>
        <taxon>Campylobacterales</taxon>
        <taxon>Helicobacteraceae</taxon>
        <taxon>Helicobacter</taxon>
    </lineage>
</organism>
<dbReference type="PROSITE" id="PS00843">
    <property type="entry name" value="DALA_DALA_LIGASE_1"/>
    <property type="match status" value="1"/>
</dbReference>
<evidence type="ECO:0000256" key="8">
    <source>
        <dbReference type="ARBA" id="ARBA00022741"/>
    </source>
</evidence>
<dbReference type="GO" id="GO:0005524">
    <property type="term" value="F:ATP binding"/>
    <property type="evidence" value="ECO:0007669"/>
    <property type="project" value="UniProtKB-UniRule"/>
</dbReference>
<keyword evidence="7 14" id="KW-0436">Ligase</keyword>
<dbReference type="PATRIC" id="fig|182217.3.peg.1012"/>
<comment type="function">
    <text evidence="14">Cell wall formation.</text>
</comment>
<dbReference type="NCBIfam" id="TIGR01205">
    <property type="entry name" value="D_ala_D_alaTIGR"/>
    <property type="match status" value="1"/>
</dbReference>
<dbReference type="InterPro" id="IPR011095">
    <property type="entry name" value="Dala_Dala_lig_C"/>
</dbReference>
<dbReference type="GO" id="GO:0009252">
    <property type="term" value="P:peptidoglycan biosynthetic process"/>
    <property type="evidence" value="ECO:0007669"/>
    <property type="project" value="UniProtKB-UniRule"/>
</dbReference>
<dbReference type="AlphaFoldDB" id="I0EMP8"/>
<dbReference type="UniPathway" id="UPA00219"/>
<evidence type="ECO:0000256" key="11">
    <source>
        <dbReference type="ARBA" id="ARBA00022984"/>
    </source>
</evidence>
<accession>I0EMP8</accession>
<dbReference type="EC" id="6.3.2.4" evidence="5 14"/>
<gene>
    <name evidence="14 17" type="primary">ddl</name>
    <name evidence="17" type="ordered locus">HCW_04750</name>
</gene>
<evidence type="ECO:0000256" key="12">
    <source>
        <dbReference type="ARBA" id="ARBA00023316"/>
    </source>
</evidence>
<evidence type="ECO:0000256" key="5">
    <source>
        <dbReference type="ARBA" id="ARBA00012216"/>
    </source>
</evidence>
<dbReference type="PANTHER" id="PTHR23132:SF23">
    <property type="entry name" value="D-ALANINE--D-ALANINE LIGASE B"/>
    <property type="match status" value="1"/>
</dbReference>
<comment type="similarity">
    <text evidence="4 14">Belongs to the D-alanine--D-alanine ligase family.</text>
</comment>
<evidence type="ECO:0000256" key="9">
    <source>
        <dbReference type="ARBA" id="ARBA00022840"/>
    </source>
</evidence>
<evidence type="ECO:0000256" key="10">
    <source>
        <dbReference type="ARBA" id="ARBA00022960"/>
    </source>
</evidence>
<comment type="subcellular location">
    <subcellularLocation>
        <location evidence="3 14">Cytoplasm</location>
    </subcellularLocation>
</comment>
<dbReference type="RefSeq" id="WP_014661087.1">
    <property type="nucleotide sequence ID" value="NC_017737.1"/>
</dbReference>
<evidence type="ECO:0000256" key="7">
    <source>
        <dbReference type="ARBA" id="ARBA00022598"/>
    </source>
</evidence>
<dbReference type="PROSITE" id="PS50975">
    <property type="entry name" value="ATP_GRASP"/>
    <property type="match status" value="1"/>
</dbReference>
<dbReference type="GO" id="GO:0071555">
    <property type="term" value="P:cell wall organization"/>
    <property type="evidence" value="ECO:0007669"/>
    <property type="project" value="UniProtKB-KW"/>
</dbReference>
<evidence type="ECO:0000313" key="18">
    <source>
        <dbReference type="Proteomes" id="UP000005010"/>
    </source>
</evidence>
<dbReference type="GO" id="GO:0008716">
    <property type="term" value="F:D-alanine-D-alanine ligase activity"/>
    <property type="evidence" value="ECO:0007669"/>
    <property type="project" value="UniProtKB-UniRule"/>
</dbReference>
<comment type="pathway">
    <text evidence="14">Cell wall biogenesis; peptidoglycan biosynthesis.</text>
</comment>
<evidence type="ECO:0000256" key="6">
    <source>
        <dbReference type="ARBA" id="ARBA00022490"/>
    </source>
</evidence>
<evidence type="ECO:0000256" key="3">
    <source>
        <dbReference type="ARBA" id="ARBA00004496"/>
    </source>
</evidence>
<sequence>MELCVLFGGASFEHEISVVSAIALKEVLKDSIKHFIFLNEEHEFYLIDKENMHSEYFANFKEKKLAPLQLCKKGLFKSAFFGNKKVELPLVINLVHGNDGEDGKLASLLDFYHIAFIGPRIESSVLSYNKYLTKLYAESVGVNVLPYVVLNENNAYKNALEIILKKFAFPFIIKPINAGSSLGVSVVREEKELAYALDCAFEYSKEVLVEPFISGVKEYNLAGCKIKQASEQDFYFSYIEEPSKQDFLDFEQKYLDFSRTKAPKAQISSSLEEGLKKAFRDLYGDLFEGALIRCDFFEIDNKIYLNEINPIPGSLANYLFEDFKKVLKCLAQSLPKPPKVQVKNSYLLQIQKNK</sequence>
<evidence type="ECO:0000256" key="14">
    <source>
        <dbReference type="HAMAP-Rule" id="MF_00047"/>
    </source>
</evidence>
<dbReference type="InterPro" id="IPR013815">
    <property type="entry name" value="ATP_grasp_subdomain_1"/>
</dbReference>
<keyword evidence="9 15" id="KW-0067">ATP-binding</keyword>
<dbReference type="SUPFAM" id="SSF52440">
    <property type="entry name" value="PreATP-grasp domain"/>
    <property type="match status" value="1"/>
</dbReference>
<evidence type="ECO:0000256" key="4">
    <source>
        <dbReference type="ARBA" id="ARBA00010871"/>
    </source>
</evidence>
<feature type="domain" description="ATP-grasp" evidence="16">
    <location>
        <begin position="134"/>
        <end position="339"/>
    </location>
</feature>
<proteinExistence type="inferred from homology"/>
<dbReference type="Gene3D" id="3.40.50.20">
    <property type="match status" value="1"/>
</dbReference>